<keyword evidence="5 7" id="KW-0378">Hydrolase</keyword>
<dbReference type="OrthoDB" id="9815782at2"/>
<dbReference type="PRINTS" id="PR00727">
    <property type="entry name" value="LEADERPTASE"/>
</dbReference>
<dbReference type="Gene3D" id="2.10.109.10">
    <property type="entry name" value="Umud Fragment, subunit A"/>
    <property type="match status" value="1"/>
</dbReference>
<feature type="domain" description="Peptidase S26" evidence="9">
    <location>
        <begin position="70"/>
        <end position="259"/>
    </location>
</feature>
<dbReference type="PANTHER" id="PTHR43390:SF1">
    <property type="entry name" value="CHLOROPLAST PROCESSING PEPTIDASE"/>
    <property type="match status" value="1"/>
</dbReference>
<proteinExistence type="inferred from homology"/>
<keyword evidence="7" id="KW-0812">Transmembrane</keyword>
<dbReference type="InterPro" id="IPR019758">
    <property type="entry name" value="Pept_S26A_signal_pept_1_CS"/>
</dbReference>
<keyword evidence="7" id="KW-1133">Transmembrane helix</keyword>
<dbReference type="GO" id="GO:0005886">
    <property type="term" value="C:plasma membrane"/>
    <property type="evidence" value="ECO:0007669"/>
    <property type="project" value="UniProtKB-SubCell"/>
</dbReference>
<evidence type="ECO:0000256" key="3">
    <source>
        <dbReference type="ARBA" id="ARBA00009370"/>
    </source>
</evidence>
<evidence type="ECO:0000256" key="2">
    <source>
        <dbReference type="ARBA" id="ARBA00004401"/>
    </source>
</evidence>
<dbReference type="NCBIfam" id="TIGR02227">
    <property type="entry name" value="sigpep_I_bact"/>
    <property type="match status" value="1"/>
</dbReference>
<evidence type="ECO:0000256" key="8">
    <source>
        <dbReference type="SAM" id="MobiDB-lite"/>
    </source>
</evidence>
<sequence>MARSFRRKSHSGAEAPAPHPVDPDSSEVGDGAVAPNASNAAEVSGAPGKGFARSPRDKKEADHGIGAWLKEIATIVVIALVLSFLIKTFFFRAFFIPSGSMEETLEIDDRIFVNQLVPQPFDLERGDIVVFRDEQEWLPPQAGTDIGWFKEALIFIGLAPDESHQHLVKRVIGLAGDHVICCDAQGRITVNGEPLTEPYLYPGANPSDVPFDVVVPDGRIWVMGDHRNASADSRANRDKQGEGFVSVDDIEGKAAVIAWPLDRIGFLGNHPDVFGGIPEPEAAAQLIPAGR</sequence>
<dbReference type="PANTHER" id="PTHR43390">
    <property type="entry name" value="SIGNAL PEPTIDASE I"/>
    <property type="match status" value="1"/>
</dbReference>
<dbReference type="Proteomes" id="UP000272560">
    <property type="component" value="Unassembled WGS sequence"/>
</dbReference>
<feature type="active site" evidence="6">
    <location>
        <position position="169"/>
    </location>
</feature>
<dbReference type="EMBL" id="QZVT01000002">
    <property type="protein sequence ID" value="RJT82002.1"/>
    <property type="molecule type" value="Genomic_DNA"/>
</dbReference>
<evidence type="ECO:0000256" key="4">
    <source>
        <dbReference type="ARBA" id="ARBA00013208"/>
    </source>
</evidence>
<evidence type="ECO:0000256" key="6">
    <source>
        <dbReference type="PIRSR" id="PIRSR600223-1"/>
    </source>
</evidence>
<dbReference type="SUPFAM" id="SSF51306">
    <property type="entry name" value="LexA/Signal peptidase"/>
    <property type="match status" value="1"/>
</dbReference>
<dbReference type="InterPro" id="IPR036286">
    <property type="entry name" value="LexA/Signal_pep-like_sf"/>
</dbReference>
<keyword evidence="7" id="KW-0472">Membrane</keyword>
<dbReference type="RefSeq" id="WP_120147821.1">
    <property type="nucleotide sequence ID" value="NZ_QZVT01000002.1"/>
</dbReference>
<dbReference type="CDD" id="cd06530">
    <property type="entry name" value="S26_SPase_I"/>
    <property type="match status" value="1"/>
</dbReference>
<evidence type="ECO:0000256" key="1">
    <source>
        <dbReference type="ARBA" id="ARBA00000677"/>
    </source>
</evidence>
<dbReference type="GO" id="GO:0004252">
    <property type="term" value="F:serine-type endopeptidase activity"/>
    <property type="evidence" value="ECO:0007669"/>
    <property type="project" value="InterPro"/>
</dbReference>
<accession>A0A3A5M4J8</accession>
<feature type="transmembrane region" description="Helical" evidence="7">
    <location>
        <begin position="72"/>
        <end position="95"/>
    </location>
</feature>
<dbReference type="GO" id="GO:0006465">
    <property type="term" value="P:signal peptide processing"/>
    <property type="evidence" value="ECO:0007669"/>
    <property type="project" value="InterPro"/>
</dbReference>
<keyword evidence="11" id="KW-1185">Reference proteome</keyword>
<dbReference type="PROSITE" id="PS00761">
    <property type="entry name" value="SPASE_I_3"/>
    <property type="match status" value="1"/>
</dbReference>
<feature type="active site" evidence="6">
    <location>
        <position position="100"/>
    </location>
</feature>
<comment type="subcellular location">
    <subcellularLocation>
        <location evidence="2">Cell membrane</location>
        <topology evidence="2">Single-pass type II membrane protein</topology>
    </subcellularLocation>
    <subcellularLocation>
        <location evidence="7">Membrane</location>
        <topology evidence="7">Single-pass type II membrane protein</topology>
    </subcellularLocation>
</comment>
<dbReference type="Pfam" id="PF10502">
    <property type="entry name" value="Peptidase_S26"/>
    <property type="match status" value="1"/>
</dbReference>
<comment type="catalytic activity">
    <reaction evidence="1 7">
        <text>Cleavage of hydrophobic, N-terminal signal or leader sequences from secreted and periplasmic proteins.</text>
        <dbReference type="EC" id="3.4.21.89"/>
    </reaction>
</comment>
<gene>
    <name evidence="10" type="primary">lepB</name>
    <name evidence="10" type="ORF">D6T63_04465</name>
</gene>
<protein>
    <recommendedName>
        <fullName evidence="4 7">Signal peptidase I</fullName>
        <ecNumber evidence="4 7">3.4.21.89</ecNumber>
    </recommendedName>
</protein>
<evidence type="ECO:0000313" key="10">
    <source>
        <dbReference type="EMBL" id="RJT82002.1"/>
    </source>
</evidence>
<evidence type="ECO:0000256" key="7">
    <source>
        <dbReference type="RuleBase" id="RU362042"/>
    </source>
</evidence>
<organism evidence="10 11">
    <name type="scientific">Arthrobacter cheniae</name>
    <dbReference type="NCBI Taxonomy" id="1258888"/>
    <lineage>
        <taxon>Bacteria</taxon>
        <taxon>Bacillati</taxon>
        <taxon>Actinomycetota</taxon>
        <taxon>Actinomycetes</taxon>
        <taxon>Micrococcales</taxon>
        <taxon>Micrococcaceae</taxon>
        <taxon>Arthrobacter</taxon>
    </lineage>
</organism>
<dbReference type="AlphaFoldDB" id="A0A3A5M4J8"/>
<comment type="similarity">
    <text evidence="3 7">Belongs to the peptidase S26 family.</text>
</comment>
<name>A0A3A5M4J8_9MICC</name>
<comment type="caution">
    <text evidence="10">The sequence shown here is derived from an EMBL/GenBank/DDBJ whole genome shotgun (WGS) entry which is preliminary data.</text>
</comment>
<evidence type="ECO:0000259" key="9">
    <source>
        <dbReference type="Pfam" id="PF10502"/>
    </source>
</evidence>
<keyword evidence="7" id="KW-0645">Protease</keyword>
<dbReference type="InterPro" id="IPR000223">
    <property type="entry name" value="Pept_S26A_signal_pept_1"/>
</dbReference>
<reference evidence="10 11" key="1">
    <citation type="submission" date="2018-09" db="EMBL/GenBank/DDBJ databases">
        <title>Novel species of Arthrobacter.</title>
        <authorList>
            <person name="Liu Q."/>
            <person name="Xin Y.-H."/>
        </authorList>
    </citation>
    <scope>NUCLEOTIDE SEQUENCE [LARGE SCALE GENOMIC DNA]</scope>
    <source>
        <strain evidence="10 11">Hz2</strain>
    </source>
</reference>
<evidence type="ECO:0000256" key="5">
    <source>
        <dbReference type="ARBA" id="ARBA00022801"/>
    </source>
</evidence>
<evidence type="ECO:0000313" key="11">
    <source>
        <dbReference type="Proteomes" id="UP000272560"/>
    </source>
</evidence>
<dbReference type="GO" id="GO:0009003">
    <property type="term" value="F:signal peptidase activity"/>
    <property type="evidence" value="ECO:0007669"/>
    <property type="project" value="UniProtKB-EC"/>
</dbReference>
<dbReference type="InterPro" id="IPR019533">
    <property type="entry name" value="Peptidase_S26"/>
</dbReference>
<feature type="compositionally biased region" description="Basic residues" evidence="8">
    <location>
        <begin position="1"/>
        <end position="10"/>
    </location>
</feature>
<feature type="region of interest" description="Disordered" evidence="8">
    <location>
        <begin position="1"/>
        <end position="57"/>
    </location>
</feature>
<dbReference type="EC" id="3.4.21.89" evidence="4 7"/>